<dbReference type="InterPro" id="IPR027417">
    <property type="entry name" value="P-loop_NTPase"/>
</dbReference>
<gene>
    <name evidence="2" type="ORF">CTEN210_10918</name>
</gene>
<dbReference type="Pfam" id="PF14617">
    <property type="entry name" value="CMS1"/>
    <property type="match status" value="1"/>
</dbReference>
<proteinExistence type="predicted"/>
<sequence>MAGGDDLESDDEYLNQDWHDDESVEVAVDDSNAPEETESKKRSASDLEEEEDIVTSKKKKKQKTPKNLLLETGRNVADSSPDVQASFLWTAFTHALKLKGEEIKAEKFSPKHFAQPKEKVDTSKYEKSMTKYLKSGVLSSMKRMKKWKVEKSPMVIIVSSSALRSVAILKDISSLNIRVAKLFAKHMNVSDQVSMLENNKYAVAVGTPNRLLKLIQTDRDEDGDGALSLESTELIIIDCFEDKKKFTVCTMNDTAPDMMEFINQGVVPQMKKRNNIKFGFF</sequence>
<accession>A0AAD3CYQ2</accession>
<evidence type="ECO:0000313" key="3">
    <source>
        <dbReference type="Proteomes" id="UP001054902"/>
    </source>
</evidence>
<dbReference type="InterPro" id="IPR032704">
    <property type="entry name" value="Cms1"/>
</dbReference>
<dbReference type="PANTHER" id="PTHR24030:SF0">
    <property type="entry name" value="PROTEIN CMSS1"/>
    <property type="match status" value="1"/>
</dbReference>
<dbReference type="GO" id="GO:0030686">
    <property type="term" value="C:90S preribosome"/>
    <property type="evidence" value="ECO:0007669"/>
    <property type="project" value="TreeGrafter"/>
</dbReference>
<dbReference type="Proteomes" id="UP001054902">
    <property type="component" value="Unassembled WGS sequence"/>
</dbReference>
<feature type="region of interest" description="Disordered" evidence="1">
    <location>
        <begin position="1"/>
        <end position="66"/>
    </location>
</feature>
<protein>
    <submittedName>
        <fullName evidence="2">Uncharacterized protein</fullName>
    </submittedName>
</protein>
<dbReference type="Gene3D" id="3.40.50.300">
    <property type="entry name" value="P-loop containing nucleotide triphosphate hydrolases"/>
    <property type="match status" value="1"/>
</dbReference>
<evidence type="ECO:0000256" key="1">
    <source>
        <dbReference type="SAM" id="MobiDB-lite"/>
    </source>
</evidence>
<keyword evidence="3" id="KW-1185">Reference proteome</keyword>
<reference evidence="2 3" key="1">
    <citation type="journal article" date="2021" name="Sci. Rep.">
        <title>The genome of the diatom Chaetoceros tenuissimus carries an ancient integrated fragment of an extant virus.</title>
        <authorList>
            <person name="Hongo Y."/>
            <person name="Kimura K."/>
            <person name="Takaki Y."/>
            <person name="Yoshida Y."/>
            <person name="Baba S."/>
            <person name="Kobayashi G."/>
            <person name="Nagasaki K."/>
            <person name="Hano T."/>
            <person name="Tomaru Y."/>
        </authorList>
    </citation>
    <scope>NUCLEOTIDE SEQUENCE [LARGE SCALE GENOMIC DNA]</scope>
    <source>
        <strain evidence="2 3">NIES-3715</strain>
    </source>
</reference>
<evidence type="ECO:0000313" key="2">
    <source>
        <dbReference type="EMBL" id="GFH54442.1"/>
    </source>
</evidence>
<comment type="caution">
    <text evidence="2">The sequence shown here is derived from an EMBL/GenBank/DDBJ whole genome shotgun (WGS) entry which is preliminary data.</text>
</comment>
<dbReference type="PANTHER" id="PTHR24030">
    <property type="entry name" value="PROTEIN CMSS1"/>
    <property type="match status" value="1"/>
</dbReference>
<feature type="compositionally biased region" description="Acidic residues" evidence="1">
    <location>
        <begin position="1"/>
        <end position="36"/>
    </location>
</feature>
<dbReference type="AlphaFoldDB" id="A0AAD3CYQ2"/>
<name>A0AAD3CYQ2_9STRA</name>
<organism evidence="2 3">
    <name type="scientific">Chaetoceros tenuissimus</name>
    <dbReference type="NCBI Taxonomy" id="426638"/>
    <lineage>
        <taxon>Eukaryota</taxon>
        <taxon>Sar</taxon>
        <taxon>Stramenopiles</taxon>
        <taxon>Ochrophyta</taxon>
        <taxon>Bacillariophyta</taxon>
        <taxon>Coscinodiscophyceae</taxon>
        <taxon>Chaetocerotophycidae</taxon>
        <taxon>Chaetocerotales</taxon>
        <taxon>Chaetocerotaceae</taxon>
        <taxon>Chaetoceros</taxon>
    </lineage>
</organism>
<dbReference type="EMBL" id="BLLK01000047">
    <property type="protein sequence ID" value="GFH54442.1"/>
    <property type="molecule type" value="Genomic_DNA"/>
</dbReference>
<dbReference type="GO" id="GO:0005634">
    <property type="term" value="C:nucleus"/>
    <property type="evidence" value="ECO:0007669"/>
    <property type="project" value="TreeGrafter"/>
</dbReference>